<evidence type="ECO:0000313" key="2">
    <source>
        <dbReference type="Proteomes" id="UP000032214"/>
    </source>
</evidence>
<dbReference type="STRING" id="1306947.J120_03740"/>
<proteinExistence type="predicted"/>
<evidence type="ECO:0000313" key="1">
    <source>
        <dbReference type="EMBL" id="KIX85035.1"/>
    </source>
</evidence>
<gene>
    <name evidence="1" type="ORF">J120_03740</name>
</gene>
<dbReference type="EMBL" id="ARQD01000003">
    <property type="protein sequence ID" value="KIX85035.1"/>
    <property type="molecule type" value="Genomic_DNA"/>
</dbReference>
<accession>A0A0D2I1D2</accession>
<protein>
    <submittedName>
        <fullName evidence="1">Uncharacterized protein</fullName>
    </submittedName>
</protein>
<dbReference type="AlphaFoldDB" id="A0A0D2I1D2"/>
<keyword evidence="2" id="KW-1185">Reference proteome</keyword>
<dbReference type="Proteomes" id="UP000032214">
    <property type="component" value="Unassembled WGS sequence"/>
</dbReference>
<sequence length="152" mass="16788">MLLLDEGDFEREVVLLPALEVEERRAAGLVRLAPIVLLVDVLFVPALLTAERAAVVFELADLRAVVRFFGAALRVAVAPVRELADLRAVVRRAAVAPRAEAVLRRAVVLRREATALTVFFLAPVARFAVVLRADVLRVALFFIAMDHFSFFV</sequence>
<comment type="caution">
    <text evidence="1">The sequence shown here is derived from an EMBL/GenBank/DDBJ whole genome shotgun (WGS) entry which is preliminary data.</text>
</comment>
<name>A0A0D2I1D2_9BACT</name>
<organism evidence="1 2">
    <name type="scientific">candidate division TM6 bacterium JCVI TM6SC1</name>
    <dbReference type="NCBI Taxonomy" id="1306947"/>
    <lineage>
        <taxon>Bacteria</taxon>
        <taxon>Candidatus Babelota</taxon>
        <taxon>Vermiphilus</taxon>
    </lineage>
</organism>
<reference evidence="1 2" key="1">
    <citation type="journal article" date="2013" name="Proc. Natl. Acad. Sci. U.S.A.">
        <title>Candidate phylum TM6 genome recovered from a hospital sink biofilm provides genomic insights into this uncultivated phylum.</title>
        <authorList>
            <person name="McLean J.S."/>
            <person name="Lombardo M.J."/>
            <person name="Badger J.H."/>
            <person name="Edlund A."/>
            <person name="Novotny M."/>
            <person name="Yee-Greenbaum J."/>
            <person name="Vyahhi N."/>
            <person name="Hall A.P."/>
            <person name="Yang Y."/>
            <person name="Dupont C.L."/>
            <person name="Ziegler M.G."/>
            <person name="Chitsaz H."/>
            <person name="Allen A.E."/>
            <person name="Yooseph S."/>
            <person name="Tesler G."/>
            <person name="Pevzner P.A."/>
            <person name="Friedman R.M."/>
            <person name="Nealson K.H."/>
            <person name="Venter J.C."/>
            <person name="Lasken R.S."/>
        </authorList>
    </citation>
    <scope>NUCLEOTIDE SEQUENCE [LARGE SCALE GENOMIC DNA]</scope>
    <source>
        <strain evidence="1 2">TM6SC1</strain>
    </source>
</reference>